<feature type="region of interest" description="Disordered" evidence="4">
    <location>
        <begin position="1"/>
        <end position="20"/>
    </location>
</feature>
<dbReference type="InterPro" id="IPR036390">
    <property type="entry name" value="WH_DNA-bd_sf"/>
</dbReference>
<organism evidence="7 8">
    <name type="scientific">Bifidobacterium bombi DSM 19703</name>
    <dbReference type="NCBI Taxonomy" id="1341695"/>
    <lineage>
        <taxon>Bacteria</taxon>
        <taxon>Bacillati</taxon>
        <taxon>Actinomycetota</taxon>
        <taxon>Actinomycetes</taxon>
        <taxon>Bifidobacteriales</taxon>
        <taxon>Bifidobacteriaceae</taxon>
        <taxon>Bifidobacterium</taxon>
    </lineage>
</organism>
<dbReference type="InterPro" id="IPR008920">
    <property type="entry name" value="TF_FadR/GntR_C"/>
</dbReference>
<gene>
    <name evidence="7" type="ORF">BBOMB_0221</name>
</gene>
<dbReference type="EMBL" id="ATLK01000001">
    <property type="protein sequence ID" value="KFF30902.1"/>
    <property type="molecule type" value="Genomic_DNA"/>
</dbReference>
<comment type="caution">
    <text evidence="7">The sequence shown here is derived from an EMBL/GenBank/DDBJ whole genome shotgun (WGS) entry which is preliminary data.</text>
</comment>
<dbReference type="PANTHER" id="PTHR43537">
    <property type="entry name" value="TRANSCRIPTIONAL REGULATOR, GNTR FAMILY"/>
    <property type="match status" value="1"/>
</dbReference>
<dbReference type="SMART" id="SM00345">
    <property type="entry name" value="HTH_GNTR"/>
    <property type="match status" value="1"/>
</dbReference>
<dbReference type="Pfam" id="PF07729">
    <property type="entry name" value="FCD"/>
    <property type="match status" value="1"/>
</dbReference>
<keyword evidence="3" id="KW-0804">Transcription</keyword>
<evidence type="ECO:0000313" key="8">
    <source>
        <dbReference type="Proteomes" id="UP000028730"/>
    </source>
</evidence>
<keyword evidence="2" id="KW-0238">DNA-binding</keyword>
<feature type="domain" description="GntR C-terminal" evidence="6">
    <location>
        <begin position="109"/>
        <end position="233"/>
    </location>
</feature>
<dbReference type="SUPFAM" id="SSF46785">
    <property type="entry name" value="Winged helix' DNA-binding domain"/>
    <property type="match status" value="1"/>
</dbReference>
<evidence type="ECO:0000259" key="6">
    <source>
        <dbReference type="SMART" id="SM00895"/>
    </source>
</evidence>
<dbReference type="InterPro" id="IPR036388">
    <property type="entry name" value="WH-like_DNA-bd_sf"/>
</dbReference>
<evidence type="ECO:0000313" key="7">
    <source>
        <dbReference type="EMBL" id="KFF30902.1"/>
    </source>
</evidence>
<dbReference type="SMART" id="SM00895">
    <property type="entry name" value="FCD"/>
    <property type="match status" value="1"/>
</dbReference>
<dbReference type="eggNOG" id="COG2186">
    <property type="taxonomic scope" value="Bacteria"/>
</dbReference>
<name>A0A080N1Y7_9BIFI</name>
<dbReference type="Gene3D" id="1.10.10.10">
    <property type="entry name" value="Winged helix-like DNA-binding domain superfamily/Winged helix DNA-binding domain"/>
    <property type="match status" value="1"/>
</dbReference>
<evidence type="ECO:0000256" key="4">
    <source>
        <dbReference type="SAM" id="MobiDB-lite"/>
    </source>
</evidence>
<reference evidence="7 8" key="1">
    <citation type="journal article" date="2014" name="Appl. Environ. Microbiol.">
        <title>Genomic encyclopedia of type strains of the genus Bifidobacterium.</title>
        <authorList>
            <person name="Milani C."/>
            <person name="Lugli G.A."/>
            <person name="Duranti S."/>
            <person name="Turroni F."/>
            <person name="Bottacini F."/>
            <person name="Mangifesta M."/>
            <person name="Sanchez B."/>
            <person name="Viappiani A."/>
            <person name="Mancabelli L."/>
            <person name="Taminiau B."/>
            <person name="Delcenserie V."/>
            <person name="Barrangou R."/>
            <person name="Margolles A."/>
            <person name="van Sinderen D."/>
            <person name="Ventura M."/>
        </authorList>
    </citation>
    <scope>NUCLEOTIDE SEQUENCE [LARGE SCALE GENOMIC DNA]</scope>
    <source>
        <strain evidence="7 8">DSM 19703</strain>
    </source>
</reference>
<dbReference type="Pfam" id="PF00392">
    <property type="entry name" value="GntR"/>
    <property type="match status" value="1"/>
</dbReference>
<evidence type="ECO:0000256" key="2">
    <source>
        <dbReference type="ARBA" id="ARBA00023125"/>
    </source>
</evidence>
<dbReference type="GO" id="GO:0003700">
    <property type="term" value="F:DNA-binding transcription factor activity"/>
    <property type="evidence" value="ECO:0007669"/>
    <property type="project" value="InterPro"/>
</dbReference>
<keyword evidence="8" id="KW-1185">Reference proteome</keyword>
<evidence type="ECO:0000256" key="1">
    <source>
        <dbReference type="ARBA" id="ARBA00023015"/>
    </source>
</evidence>
<dbReference type="InterPro" id="IPR011711">
    <property type="entry name" value="GntR_C"/>
</dbReference>
<dbReference type="SUPFAM" id="SSF48008">
    <property type="entry name" value="GntR ligand-binding domain-like"/>
    <property type="match status" value="1"/>
</dbReference>
<dbReference type="OrthoDB" id="4164516at2"/>
<dbReference type="InterPro" id="IPR000524">
    <property type="entry name" value="Tscrpt_reg_HTH_GntR"/>
</dbReference>
<dbReference type="Gene3D" id="1.20.120.530">
    <property type="entry name" value="GntR ligand-binding domain-like"/>
    <property type="match status" value="1"/>
</dbReference>
<protein>
    <submittedName>
        <fullName evidence="7">Transcriptional regulator, GntR family</fullName>
    </submittedName>
</protein>
<evidence type="ECO:0000259" key="5">
    <source>
        <dbReference type="SMART" id="SM00345"/>
    </source>
</evidence>
<dbReference type="GO" id="GO:0003677">
    <property type="term" value="F:DNA binding"/>
    <property type="evidence" value="ECO:0007669"/>
    <property type="project" value="UniProtKB-KW"/>
</dbReference>
<dbReference type="PANTHER" id="PTHR43537:SF44">
    <property type="entry name" value="GNTR FAMILY REGULATORY PROTEIN"/>
    <property type="match status" value="1"/>
</dbReference>
<evidence type="ECO:0000256" key="3">
    <source>
        <dbReference type="ARBA" id="ARBA00023163"/>
    </source>
</evidence>
<sequence>MDLTSSRSTDKSSGSTPMQQPVAESLAIDIIEGRWEAGTSITLGNIQERFSISRTVAREVSHTLESAHAVIIKKRVGLVAQPLEAWQALDDQVIRWKLHSNARNRQLASLTELRLAIEPTAAADTARHASLETRALMPVLAMEMRKSGESGDLDTFHKLDSRFHTLVLTESNNELFAALAPQISTVIVSRVEMGLYPAKPKPEALDAHEQVAQAIWKQEPSLASQAMALIVDEVKTATERP</sequence>
<feature type="compositionally biased region" description="Low complexity" evidence="4">
    <location>
        <begin position="1"/>
        <end position="16"/>
    </location>
</feature>
<feature type="domain" description="HTH gntR-type" evidence="5">
    <location>
        <begin position="22"/>
        <end position="80"/>
    </location>
</feature>
<dbReference type="STRING" id="1341695.BBOMB_0221"/>
<proteinExistence type="predicted"/>
<accession>A0A080N1Y7</accession>
<dbReference type="AlphaFoldDB" id="A0A080N1Y7"/>
<keyword evidence="1" id="KW-0805">Transcription regulation</keyword>
<dbReference type="Proteomes" id="UP000028730">
    <property type="component" value="Unassembled WGS sequence"/>
</dbReference>